<dbReference type="RefSeq" id="WP_126120557.1">
    <property type="nucleotide sequence ID" value="NZ_RXHJ01000006.1"/>
</dbReference>
<feature type="region of interest" description="Disordered" evidence="1">
    <location>
        <begin position="64"/>
        <end position="87"/>
    </location>
</feature>
<comment type="caution">
    <text evidence="3">The sequence shown here is derived from an EMBL/GenBank/DDBJ whole genome shotgun (WGS) entry which is preliminary data.</text>
</comment>
<evidence type="ECO:0000313" key="4">
    <source>
        <dbReference type="Proteomes" id="UP000274907"/>
    </source>
</evidence>
<evidence type="ECO:0000256" key="1">
    <source>
        <dbReference type="SAM" id="MobiDB-lite"/>
    </source>
</evidence>
<dbReference type="Proteomes" id="UP000274907">
    <property type="component" value="Unassembled WGS sequence"/>
</dbReference>
<gene>
    <name evidence="3" type="ORF">EAH68_06750</name>
</gene>
<name>A0A430HYZ1_9CORY</name>
<accession>A0A430HYZ1</accession>
<dbReference type="EMBL" id="RXHJ01000006">
    <property type="protein sequence ID" value="RSZ63924.1"/>
    <property type="molecule type" value="Genomic_DNA"/>
</dbReference>
<proteinExistence type="predicted"/>
<keyword evidence="2" id="KW-0472">Membrane</keyword>
<reference evidence="3 4" key="1">
    <citation type="submission" date="2018-12" db="EMBL/GenBank/DDBJ databases">
        <title>YIM 101343 draft genome.</title>
        <authorList>
            <person name="Chen X."/>
        </authorList>
    </citation>
    <scope>NUCLEOTIDE SEQUENCE [LARGE SCALE GENOMIC DNA]</scope>
    <source>
        <strain evidence="3 4">YIM 101343</strain>
    </source>
</reference>
<feature type="transmembrane region" description="Helical" evidence="2">
    <location>
        <begin position="5"/>
        <end position="26"/>
    </location>
</feature>
<organism evidence="3 4">
    <name type="scientific">Corynebacterium hylobatis</name>
    <dbReference type="NCBI Taxonomy" id="1859290"/>
    <lineage>
        <taxon>Bacteria</taxon>
        <taxon>Bacillati</taxon>
        <taxon>Actinomycetota</taxon>
        <taxon>Actinomycetes</taxon>
        <taxon>Mycobacteriales</taxon>
        <taxon>Corynebacteriaceae</taxon>
        <taxon>Corynebacterium</taxon>
    </lineage>
</organism>
<evidence type="ECO:0000256" key="2">
    <source>
        <dbReference type="SAM" id="Phobius"/>
    </source>
</evidence>
<feature type="transmembrane region" description="Helical" evidence="2">
    <location>
        <begin position="32"/>
        <end position="53"/>
    </location>
</feature>
<dbReference type="AlphaFoldDB" id="A0A430HYZ1"/>
<evidence type="ECO:0000313" key="3">
    <source>
        <dbReference type="EMBL" id="RSZ63924.1"/>
    </source>
</evidence>
<sequence length="87" mass="9547">MTRLFLHITLENLLAIAIFGGGYWLFGREDTLSKVLAVIAFIIAFLLLVHSVMSAARGKVRTPQDFGAGHRVPGTPTPAEWKAGQRK</sequence>
<keyword evidence="2" id="KW-0812">Transmembrane</keyword>
<protein>
    <submittedName>
        <fullName evidence="3">Uncharacterized protein</fullName>
    </submittedName>
</protein>
<keyword evidence="2" id="KW-1133">Transmembrane helix</keyword>
<keyword evidence="4" id="KW-1185">Reference proteome</keyword>